<dbReference type="Pfam" id="PF03235">
    <property type="entry name" value="GmrSD_N"/>
    <property type="match status" value="1"/>
</dbReference>
<organism evidence="2 3">
    <name type="scientific">Xanthomonas campestris pv. papavericola</name>
    <dbReference type="NCBI Taxonomy" id="487881"/>
    <lineage>
        <taxon>Bacteria</taxon>
        <taxon>Pseudomonadati</taxon>
        <taxon>Pseudomonadota</taxon>
        <taxon>Gammaproteobacteria</taxon>
        <taxon>Lysobacterales</taxon>
        <taxon>Lysobacteraceae</taxon>
        <taxon>Xanthomonas</taxon>
    </lineage>
</organism>
<protein>
    <submittedName>
        <fullName evidence="2">DUF262 domain-containing protein</fullName>
    </submittedName>
</protein>
<dbReference type="Proteomes" id="UP001297361">
    <property type="component" value="Unassembled WGS sequence"/>
</dbReference>
<name>A0AAJ3CFU3_XANCA</name>
<sequence length="121" mass="14241">MEAHTRNLKKLLEAPSQYQVPLFQRPYVWQEEENWLPLWEDIETLLDKNLYQKKTHPHFLGAVVFEQVANQSGSVQVRLVISNNGVRFTSHPLVARHADRRPLSVPTIYHKRLPNACQRYI</sequence>
<gene>
    <name evidence="2" type="ORF">LLE72_017730</name>
</gene>
<dbReference type="EMBL" id="JAJFNJ020000003">
    <property type="protein sequence ID" value="MEC3889535.1"/>
    <property type="molecule type" value="Genomic_DNA"/>
</dbReference>
<evidence type="ECO:0000259" key="1">
    <source>
        <dbReference type="Pfam" id="PF03235"/>
    </source>
</evidence>
<reference evidence="2" key="2">
    <citation type="submission" date="2024-01" db="EMBL/GenBank/DDBJ databases">
        <title>Long-read genome sequencing of X. campestris pv. papavericola.</title>
        <authorList>
            <person name="Hussain R.M.F."/>
            <person name="Greer S."/>
            <person name="Harrison J."/>
            <person name="Grant M."/>
            <person name="Vicente J."/>
            <person name="Studholme D.J."/>
        </authorList>
    </citation>
    <scope>NUCLEOTIDE SEQUENCE</scope>
    <source>
        <strain evidence="2">NCPPB 2970</strain>
    </source>
</reference>
<dbReference type="InterPro" id="IPR004919">
    <property type="entry name" value="GmrSD_N"/>
</dbReference>
<dbReference type="AlphaFoldDB" id="A0AAJ3CFU3"/>
<accession>A0AAJ3CFU3</accession>
<evidence type="ECO:0000313" key="3">
    <source>
        <dbReference type="Proteomes" id="UP001297361"/>
    </source>
</evidence>
<comment type="caution">
    <text evidence="2">The sequence shown here is derived from an EMBL/GenBank/DDBJ whole genome shotgun (WGS) entry which is preliminary data.</text>
</comment>
<reference evidence="2" key="1">
    <citation type="submission" date="2021-10" db="EMBL/GenBank/DDBJ databases">
        <authorList>
            <person name="Hussein R."/>
            <person name="Harrison J."/>
            <person name="Studholme D.J."/>
            <person name="Vicente J."/>
            <person name="Grant M."/>
        </authorList>
    </citation>
    <scope>NUCLEOTIDE SEQUENCE</scope>
    <source>
        <strain evidence="2">NCPPB 2970</strain>
    </source>
</reference>
<evidence type="ECO:0000313" key="2">
    <source>
        <dbReference type="EMBL" id="MEC3889535.1"/>
    </source>
</evidence>
<feature type="domain" description="GmrSD restriction endonucleases N-terminal" evidence="1">
    <location>
        <begin position="8"/>
        <end position="71"/>
    </location>
</feature>
<proteinExistence type="predicted"/>
<dbReference type="RefSeq" id="WP_228427423.1">
    <property type="nucleotide sequence ID" value="NZ_JAJFNJ020000003.1"/>
</dbReference>